<organism evidence="2 3">
    <name type="scientific">Shewanella mangrovi</name>
    <dbReference type="NCBI Taxonomy" id="1515746"/>
    <lineage>
        <taxon>Bacteria</taxon>
        <taxon>Pseudomonadati</taxon>
        <taxon>Pseudomonadota</taxon>
        <taxon>Gammaproteobacteria</taxon>
        <taxon>Alteromonadales</taxon>
        <taxon>Shewanellaceae</taxon>
        <taxon>Shewanella</taxon>
    </lineage>
</organism>
<keyword evidence="1" id="KW-0472">Membrane</keyword>
<dbReference type="InterPro" id="IPR052894">
    <property type="entry name" value="AsmA-related"/>
</dbReference>
<dbReference type="PANTHER" id="PTHR30441:SF8">
    <property type="entry name" value="DUF748 DOMAIN-CONTAINING PROTEIN"/>
    <property type="match status" value="1"/>
</dbReference>
<dbReference type="STRING" id="1515746.HR45_04900"/>
<dbReference type="Pfam" id="PF05359">
    <property type="entry name" value="DUF748"/>
    <property type="match status" value="2"/>
</dbReference>
<protein>
    <recommendedName>
        <fullName evidence="4">DUF748 domain-containing protein</fullName>
    </recommendedName>
</protein>
<keyword evidence="1" id="KW-0812">Transmembrane</keyword>
<accession>A0A094K253</accession>
<dbReference type="InterPro" id="IPR008023">
    <property type="entry name" value="DUF748"/>
</dbReference>
<keyword evidence="1" id="KW-1133">Transmembrane helix</keyword>
<dbReference type="OrthoDB" id="9757969at2"/>
<dbReference type="GO" id="GO:0005886">
    <property type="term" value="C:plasma membrane"/>
    <property type="evidence" value="ECO:0007669"/>
    <property type="project" value="TreeGrafter"/>
</dbReference>
<keyword evidence="3" id="KW-1185">Reference proteome</keyword>
<gene>
    <name evidence="2" type="ORF">HR45_04900</name>
</gene>
<dbReference type="InterPro" id="IPR036737">
    <property type="entry name" value="OmpA-like_sf"/>
</dbReference>
<dbReference type="Gene3D" id="3.30.1330.60">
    <property type="entry name" value="OmpA-like domain"/>
    <property type="match status" value="1"/>
</dbReference>
<dbReference type="PANTHER" id="PTHR30441">
    <property type="entry name" value="DUF748 DOMAIN-CONTAINING PROTEIN"/>
    <property type="match status" value="1"/>
</dbReference>
<dbReference type="EMBL" id="JPEO01000002">
    <property type="protein sequence ID" value="KFZ38756.1"/>
    <property type="molecule type" value="Genomic_DNA"/>
</dbReference>
<evidence type="ECO:0000313" key="2">
    <source>
        <dbReference type="EMBL" id="KFZ38756.1"/>
    </source>
</evidence>
<evidence type="ECO:0008006" key="4">
    <source>
        <dbReference type="Google" id="ProtNLM"/>
    </source>
</evidence>
<evidence type="ECO:0000313" key="3">
    <source>
        <dbReference type="Proteomes" id="UP000029264"/>
    </source>
</evidence>
<feature type="transmembrane region" description="Helical" evidence="1">
    <location>
        <begin position="24"/>
        <end position="45"/>
    </location>
</feature>
<dbReference type="eggNOG" id="COG2982">
    <property type="taxonomic scope" value="Bacteria"/>
</dbReference>
<proteinExistence type="predicted"/>
<name>A0A094K253_9GAMM</name>
<dbReference type="GO" id="GO:0090313">
    <property type="term" value="P:regulation of protein targeting to membrane"/>
    <property type="evidence" value="ECO:0007669"/>
    <property type="project" value="TreeGrafter"/>
</dbReference>
<comment type="caution">
    <text evidence="2">The sequence shown here is derived from an EMBL/GenBank/DDBJ whole genome shotgun (WGS) entry which is preliminary data.</text>
</comment>
<sequence length="1036" mass="110978">MFAAKLKGILTAYRNLPRLLKVSFWLLSSYLLYAVLLGLLAPAIVRSVAPEKLTNLLGRQVSLQQFSINPFLLRVRMNDVAVAGNKGEKPLLAFQHLETEFNLWQSLFNQAWCVDHLTLNGLQSQVTRLTDANGNVAFNFDDVITRLQTPTSGESNTAATDTQLADIRVGSVHINATEFAFNDDTANVQLAYHDINFALENFATRSVAVDAESTNNPPSADVTPNQYHLSLTGQDKGNLTAAGQVLLAPLDVSGSLQLNNITLLPFWGYVAPMLEAKLTDGALSLDTQYTMTQAPQQPLVYAIKDSDLTLNNVQFADEANPVVKLPKLSVSGVSLSSASQQVAIASVAVDDLWLSSQFDQQGLSLAALFTPKTAAATDAANATATDNATTAATNTATEPAQTAPQWQVKLSKFQLNKADINLREQQLTQGVDWRVYPLNIATGSIDSQLSAPLAYQVSLAVSQSGAQSGGTLSSDGSIDIAAKQASGSLQLSDLLLPQFQPYLSQYLNIELPKGLLSTGGKFSADANGHAIYQGDVALADLEIKDAKQHRPLLKWQQLAVDSVDFDLAKQQLLLGNVTLDKLFAKVTINQDRSTNIGELVVTKNSDNSADVAVSAAAKPEAQDEVTSASPFKVSVASITINDSSAFFADNSLTPNFATGIEELHGKISSLSSVPGTKATVDIAGKIDRYAPMSLKGEINPLLPQPYLDLDLLFKSVELTSVNPYSGTYAGYYIDKGQLTLALNYQLENNKLNGNNHVVIDQLKLGNATDSELATSLPVTLAIALLQDRHGVIDLGLPVSGDLDNPDFSIGGIIWTAFSNVITKAVTAPFSFLAGLISSDEELNLVAFDAGSAKLSSAEKEKLQTLAKALADRPKLTLSIEASVNAQQDSQALAERKLHGQLLQQSGLDGLPQDFSASQIPATGKLTDALLALYQQQFKVDPATQKVHSEKAATNDQGKLDEATLTTLWHIGLYNQLLNAESVTDNDLGSLAQERSQAVKAYLVDSAAVAPERVFLLDSKTQLNKAEAQAQLSLDAN</sequence>
<dbReference type="Proteomes" id="UP000029264">
    <property type="component" value="Unassembled WGS sequence"/>
</dbReference>
<dbReference type="AlphaFoldDB" id="A0A094K253"/>
<dbReference type="RefSeq" id="WP_037440150.1">
    <property type="nucleotide sequence ID" value="NZ_JPEO01000002.1"/>
</dbReference>
<evidence type="ECO:0000256" key="1">
    <source>
        <dbReference type="SAM" id="Phobius"/>
    </source>
</evidence>
<reference evidence="2 3" key="1">
    <citation type="submission" date="2014-06" db="EMBL/GenBank/DDBJ databases">
        <title>Shewanella sp. YQH10.</title>
        <authorList>
            <person name="Liu Y."/>
            <person name="Zeng R."/>
        </authorList>
    </citation>
    <scope>NUCLEOTIDE SEQUENCE [LARGE SCALE GENOMIC DNA]</scope>
    <source>
        <strain evidence="2 3">YQH10</strain>
    </source>
</reference>